<name>A0ABN6P502_9PROT</name>
<organism evidence="1 2">
    <name type="scientific">Roseomonas fluvialis</name>
    <dbReference type="NCBI Taxonomy" id="1750527"/>
    <lineage>
        <taxon>Bacteria</taxon>
        <taxon>Pseudomonadati</taxon>
        <taxon>Pseudomonadota</taxon>
        <taxon>Alphaproteobacteria</taxon>
        <taxon>Acetobacterales</taxon>
        <taxon>Roseomonadaceae</taxon>
        <taxon>Roseomonas</taxon>
    </lineage>
</organism>
<keyword evidence="2" id="KW-1185">Reference proteome</keyword>
<gene>
    <name evidence="1" type="ORF">Rmf_36680</name>
</gene>
<evidence type="ECO:0000313" key="1">
    <source>
        <dbReference type="EMBL" id="BDG73739.1"/>
    </source>
</evidence>
<dbReference type="RefSeq" id="WP_244407950.1">
    <property type="nucleotide sequence ID" value="NZ_AP025637.1"/>
</dbReference>
<reference evidence="1 2" key="1">
    <citation type="journal article" date="2016" name="Microbes Environ.">
        <title>Phylogenetically diverse aerobic anoxygenic phototrophic bacteria isolated from epilithic biofilms in Tama river, Japan.</title>
        <authorList>
            <person name="Hirose S."/>
            <person name="Matsuura K."/>
            <person name="Haruta S."/>
        </authorList>
    </citation>
    <scope>NUCLEOTIDE SEQUENCE [LARGE SCALE GENOMIC DNA]</scope>
    <source>
        <strain evidence="1 2">S08</strain>
    </source>
</reference>
<sequence length="87" mass="9315">MDVVTESYLDFLSCGPEHGTGDDARAFVAYHAACKAALAHLEALVKLARGMGAAPPEAEEAQVLILEAREALSHFQEEDPDASEEQC</sequence>
<protein>
    <submittedName>
        <fullName evidence="1">Uncharacterized protein</fullName>
    </submittedName>
</protein>
<accession>A0ABN6P502</accession>
<evidence type="ECO:0000313" key="2">
    <source>
        <dbReference type="Proteomes" id="UP000831327"/>
    </source>
</evidence>
<dbReference type="Proteomes" id="UP000831327">
    <property type="component" value="Chromosome"/>
</dbReference>
<dbReference type="EMBL" id="AP025637">
    <property type="protein sequence ID" value="BDG73739.1"/>
    <property type="molecule type" value="Genomic_DNA"/>
</dbReference>
<proteinExistence type="predicted"/>